<keyword evidence="3" id="KW-1185">Reference proteome</keyword>
<proteinExistence type="predicted"/>
<dbReference type="EMBL" id="BGZK01001497">
    <property type="protein sequence ID" value="GBP81122.1"/>
    <property type="molecule type" value="Genomic_DNA"/>
</dbReference>
<dbReference type="OrthoDB" id="8194222at2759"/>
<reference evidence="2 3" key="1">
    <citation type="journal article" date="2019" name="Commun. Biol.">
        <title>The bagworm genome reveals a unique fibroin gene that provides high tensile strength.</title>
        <authorList>
            <person name="Kono N."/>
            <person name="Nakamura H."/>
            <person name="Ohtoshi R."/>
            <person name="Tomita M."/>
            <person name="Numata K."/>
            <person name="Arakawa K."/>
        </authorList>
    </citation>
    <scope>NUCLEOTIDE SEQUENCE [LARGE SCALE GENOMIC DNA]</scope>
</reference>
<organism evidence="2 3">
    <name type="scientific">Eumeta variegata</name>
    <name type="common">Bagworm moth</name>
    <name type="synonym">Eumeta japonica</name>
    <dbReference type="NCBI Taxonomy" id="151549"/>
    <lineage>
        <taxon>Eukaryota</taxon>
        <taxon>Metazoa</taxon>
        <taxon>Ecdysozoa</taxon>
        <taxon>Arthropoda</taxon>
        <taxon>Hexapoda</taxon>
        <taxon>Insecta</taxon>
        <taxon>Pterygota</taxon>
        <taxon>Neoptera</taxon>
        <taxon>Endopterygota</taxon>
        <taxon>Lepidoptera</taxon>
        <taxon>Glossata</taxon>
        <taxon>Ditrysia</taxon>
        <taxon>Tineoidea</taxon>
        <taxon>Psychidae</taxon>
        <taxon>Oiketicinae</taxon>
        <taxon>Eumeta</taxon>
    </lineage>
</organism>
<gene>
    <name evidence="2" type="ORF">EVAR_88219_1</name>
</gene>
<protein>
    <submittedName>
        <fullName evidence="2">Uncharacterized protein</fullName>
    </submittedName>
</protein>
<feature type="region of interest" description="Disordered" evidence="1">
    <location>
        <begin position="241"/>
        <end position="276"/>
    </location>
</feature>
<evidence type="ECO:0000313" key="3">
    <source>
        <dbReference type="Proteomes" id="UP000299102"/>
    </source>
</evidence>
<name>A0A4C1Z1M5_EUMVA</name>
<evidence type="ECO:0000256" key="1">
    <source>
        <dbReference type="SAM" id="MobiDB-lite"/>
    </source>
</evidence>
<comment type="caution">
    <text evidence="2">The sequence shown here is derived from an EMBL/GenBank/DDBJ whole genome shotgun (WGS) entry which is preliminary data.</text>
</comment>
<feature type="region of interest" description="Disordered" evidence="1">
    <location>
        <begin position="182"/>
        <end position="203"/>
    </location>
</feature>
<dbReference type="AlphaFoldDB" id="A0A4C1Z1M5"/>
<dbReference type="STRING" id="151549.A0A4C1Z1M5"/>
<sequence length="276" mass="30858">MQPMDVVVYGPLKTFFEREVNFFQKSHPGRIINQYDVAKLLSPAFLKSAVAQNAVHGFERPGIWPVNKYAFGEEDYEPAETIDIPRPFAETSSTPSPSLLQEQILSNSVDPLSEIFPSRNRTPSCEFQDFVAPIANTPEMIRSYGCTPEPEPGCSRIVSAFGPDIAAQRGDTVVPETEVNIRQNTSRDNSPDPKPGCSAAHCSPLVLRPIPNPVKPMTTRKRKLQKSEILTSTLIKEDQKQKYEKNKVKNVTKRLNDKSKNVPKKTNTKTGKDKNC</sequence>
<dbReference type="Proteomes" id="UP000299102">
    <property type="component" value="Unassembled WGS sequence"/>
</dbReference>
<accession>A0A4C1Z1M5</accession>
<evidence type="ECO:0000313" key="2">
    <source>
        <dbReference type="EMBL" id="GBP81122.1"/>
    </source>
</evidence>